<organism evidence="3 4">
    <name type="scientific">Vagococcus fessus</name>
    <dbReference type="NCBI Taxonomy" id="120370"/>
    <lineage>
        <taxon>Bacteria</taxon>
        <taxon>Bacillati</taxon>
        <taxon>Bacillota</taxon>
        <taxon>Bacilli</taxon>
        <taxon>Lactobacillales</taxon>
        <taxon>Enterococcaceae</taxon>
        <taxon>Vagococcus</taxon>
    </lineage>
</organism>
<dbReference type="Gene3D" id="3.40.50.10440">
    <property type="entry name" value="Dihydroxyacetone kinase, domain 1"/>
    <property type="match status" value="1"/>
</dbReference>
<dbReference type="Proteomes" id="UP000287101">
    <property type="component" value="Unassembled WGS sequence"/>
</dbReference>
<reference evidence="3 4" key="1">
    <citation type="submission" date="2017-05" db="EMBL/GenBank/DDBJ databases">
        <title>Vagococcus spp. assemblies.</title>
        <authorList>
            <person name="Gulvik C.A."/>
        </authorList>
    </citation>
    <scope>NUCLEOTIDE SEQUENCE [LARGE SCALE GENOMIC DNA]</scope>
    <source>
        <strain evidence="3 4">CCUG 41755</strain>
    </source>
</reference>
<dbReference type="PANTHER" id="PTHR28629">
    <property type="entry name" value="TRIOKINASE/FMN CYCLASE"/>
    <property type="match status" value="1"/>
</dbReference>
<name>A0A430A6B0_9ENTE</name>
<dbReference type="InterPro" id="IPR004006">
    <property type="entry name" value="DhaK_dom"/>
</dbReference>
<dbReference type="SUPFAM" id="SSF82549">
    <property type="entry name" value="DAK1/DegV-like"/>
    <property type="match status" value="1"/>
</dbReference>
<evidence type="ECO:0000259" key="2">
    <source>
        <dbReference type="PROSITE" id="PS51481"/>
    </source>
</evidence>
<dbReference type="AlphaFoldDB" id="A0A430A6B0"/>
<dbReference type="RefSeq" id="WP_126832016.1">
    <property type="nucleotide sequence ID" value="NZ_CBCRYB010000009.1"/>
</dbReference>
<dbReference type="InterPro" id="IPR012735">
    <property type="entry name" value="DhaK_1b"/>
</dbReference>
<dbReference type="EMBL" id="NGJY01000003">
    <property type="protein sequence ID" value="RSU02398.1"/>
    <property type="molecule type" value="Genomic_DNA"/>
</dbReference>
<dbReference type="Gene3D" id="3.30.1180.20">
    <property type="entry name" value="Dihydroxyacetone kinase, domain 2"/>
    <property type="match status" value="1"/>
</dbReference>
<keyword evidence="3" id="KW-0808">Transferase</keyword>
<dbReference type="InterPro" id="IPR050861">
    <property type="entry name" value="Dihydroxyacetone_Kinase"/>
</dbReference>
<keyword evidence="4" id="KW-1185">Reference proteome</keyword>
<protein>
    <recommendedName>
        <fullName evidence="1">DhaKLM operon coactivator DhaQ</fullName>
    </recommendedName>
</protein>
<dbReference type="GO" id="GO:0019563">
    <property type="term" value="P:glycerol catabolic process"/>
    <property type="evidence" value="ECO:0007669"/>
    <property type="project" value="TreeGrafter"/>
</dbReference>
<proteinExistence type="predicted"/>
<dbReference type="NCBIfam" id="TIGR02362">
    <property type="entry name" value="dhaK1b"/>
    <property type="match status" value="1"/>
</dbReference>
<evidence type="ECO:0000256" key="1">
    <source>
        <dbReference type="NCBIfam" id="TIGR02362"/>
    </source>
</evidence>
<dbReference type="PROSITE" id="PS51481">
    <property type="entry name" value="DHAK"/>
    <property type="match status" value="1"/>
</dbReference>
<accession>A0A430A6B0</accession>
<comment type="caution">
    <text evidence="3">The sequence shown here is derived from an EMBL/GenBank/DDBJ whole genome shotgun (WGS) entry which is preliminary data.</text>
</comment>
<sequence length="329" mass="35675">MKKIMNRADDTVSQLLNSIAYAYDDKLKRIPQTGIIVSQKMAENKVAVISGGGTGHEPAHSGYVGEGMLSASINGPIFIPPAVNEIVQAIELADQGQGVLLVVKNFEADVANFLAAEELATKQGHDVDHVIVNDDCSIEKSNFKKRRRGVAGTVYVHKILTAAAGEGKSLDELVTLGDEVVASMNTLGVALSPGTIPGTSQTQFSIGENEISFGIGIHGEAGYRVEPLESSEQLANELINKLKTHYNWKRGMKLAILVNGLGATPLMELHVFANDVRRLLMLEEVEVSFKKVGNYMTSIDMAGVSLTFLELKEEQWLTYLNTPVSTYGW</sequence>
<dbReference type="PANTHER" id="PTHR28629:SF4">
    <property type="entry name" value="TRIOKINASE_FMN CYCLASE"/>
    <property type="match status" value="1"/>
</dbReference>
<dbReference type="GO" id="GO:0004371">
    <property type="term" value="F:glycerone kinase activity"/>
    <property type="evidence" value="ECO:0007669"/>
    <property type="project" value="UniProtKB-UniRule"/>
</dbReference>
<dbReference type="FunFam" id="3.40.50.10440:FF:000001">
    <property type="entry name" value="Dihydroxyacetone kinase, DhaK subunit"/>
    <property type="match status" value="1"/>
</dbReference>
<evidence type="ECO:0000313" key="3">
    <source>
        <dbReference type="EMBL" id="RSU02398.1"/>
    </source>
</evidence>
<dbReference type="Pfam" id="PF02733">
    <property type="entry name" value="Dak1"/>
    <property type="match status" value="1"/>
</dbReference>
<dbReference type="GO" id="GO:0005829">
    <property type="term" value="C:cytosol"/>
    <property type="evidence" value="ECO:0007669"/>
    <property type="project" value="TreeGrafter"/>
</dbReference>
<dbReference type="OrthoDB" id="9806345at2"/>
<gene>
    <name evidence="3" type="ORF">CBF31_08495</name>
</gene>
<feature type="domain" description="DhaK" evidence="2">
    <location>
        <begin position="7"/>
        <end position="329"/>
    </location>
</feature>
<evidence type="ECO:0000313" key="4">
    <source>
        <dbReference type="Proteomes" id="UP000287101"/>
    </source>
</evidence>
<keyword evidence="3" id="KW-0418">Kinase</keyword>